<keyword evidence="4 5" id="KW-0472">Membrane</keyword>
<organism evidence="7 8">
    <name type="scientific">Bombus bifarius</name>
    <dbReference type="NCBI Taxonomy" id="103933"/>
    <lineage>
        <taxon>Eukaryota</taxon>
        <taxon>Metazoa</taxon>
        <taxon>Ecdysozoa</taxon>
        <taxon>Arthropoda</taxon>
        <taxon>Hexapoda</taxon>
        <taxon>Insecta</taxon>
        <taxon>Pterygota</taxon>
        <taxon>Neoptera</taxon>
        <taxon>Endopterygota</taxon>
        <taxon>Hymenoptera</taxon>
        <taxon>Apocrita</taxon>
        <taxon>Aculeata</taxon>
        <taxon>Apoidea</taxon>
        <taxon>Anthophila</taxon>
        <taxon>Apidae</taxon>
        <taxon>Bombus</taxon>
        <taxon>Pyrobombus</taxon>
    </lineage>
</organism>
<feature type="domain" description="Amino acid transporter transmembrane" evidence="6">
    <location>
        <begin position="40"/>
        <end position="336"/>
    </location>
</feature>
<dbReference type="Pfam" id="PF01490">
    <property type="entry name" value="Aa_trans"/>
    <property type="match status" value="1"/>
</dbReference>
<feature type="transmembrane region" description="Helical" evidence="5">
    <location>
        <begin position="101"/>
        <end position="124"/>
    </location>
</feature>
<dbReference type="GeneID" id="117215695"/>
<proteinExistence type="predicted"/>
<dbReference type="PANTHER" id="PTHR22950:SF349">
    <property type="entry name" value="AMINO ACID TRANSPORTER TRANSMEMBRANE DOMAIN-CONTAINING PROTEIN"/>
    <property type="match status" value="1"/>
</dbReference>
<accession>A0A6P8NUD6</accession>
<keyword evidence="2 5" id="KW-0812">Transmembrane</keyword>
<gene>
    <name evidence="8" type="primary">LOC117215695</name>
</gene>
<feature type="transmembrane region" description="Helical" evidence="5">
    <location>
        <begin position="267"/>
        <end position="286"/>
    </location>
</feature>
<evidence type="ECO:0000256" key="3">
    <source>
        <dbReference type="ARBA" id="ARBA00022989"/>
    </source>
</evidence>
<evidence type="ECO:0000259" key="6">
    <source>
        <dbReference type="Pfam" id="PF01490"/>
    </source>
</evidence>
<dbReference type="Proteomes" id="UP000515164">
    <property type="component" value="Unplaced"/>
</dbReference>
<evidence type="ECO:0000256" key="4">
    <source>
        <dbReference type="ARBA" id="ARBA00023136"/>
    </source>
</evidence>
<feature type="transmembrane region" description="Helical" evidence="5">
    <location>
        <begin position="220"/>
        <end position="247"/>
    </location>
</feature>
<feature type="transmembrane region" description="Helical" evidence="5">
    <location>
        <begin position="41"/>
        <end position="66"/>
    </location>
</feature>
<feature type="transmembrane region" description="Helical" evidence="5">
    <location>
        <begin position="328"/>
        <end position="347"/>
    </location>
</feature>
<dbReference type="RefSeq" id="XP_033317990.1">
    <property type="nucleotide sequence ID" value="XM_033462099.1"/>
</dbReference>
<dbReference type="PANTHER" id="PTHR22950">
    <property type="entry name" value="AMINO ACID TRANSPORTER"/>
    <property type="match status" value="1"/>
</dbReference>
<feature type="transmembrane region" description="Helical" evidence="5">
    <location>
        <begin position="178"/>
        <end position="199"/>
    </location>
</feature>
<evidence type="ECO:0000256" key="1">
    <source>
        <dbReference type="ARBA" id="ARBA00004141"/>
    </source>
</evidence>
<feature type="transmembrane region" description="Helical" evidence="5">
    <location>
        <begin position="291"/>
        <end position="316"/>
    </location>
</feature>
<feature type="transmembrane region" description="Helical" evidence="5">
    <location>
        <begin position="78"/>
        <end position="95"/>
    </location>
</feature>
<keyword evidence="7" id="KW-1185">Reference proteome</keyword>
<dbReference type="InterPro" id="IPR013057">
    <property type="entry name" value="AA_transpt_TM"/>
</dbReference>
<reference evidence="8" key="1">
    <citation type="submission" date="2025-08" db="UniProtKB">
        <authorList>
            <consortium name="RefSeq"/>
        </authorList>
    </citation>
    <scope>IDENTIFICATION</scope>
    <source>
        <tissue evidence="8">Muscle</tissue>
    </source>
</reference>
<dbReference type="KEGG" id="bbif:117215695"/>
<protein>
    <submittedName>
        <fullName evidence="8">Proton-coupled amino acid transporter 1-like</fullName>
    </submittedName>
</protein>
<evidence type="ECO:0000256" key="5">
    <source>
        <dbReference type="SAM" id="Phobius"/>
    </source>
</evidence>
<keyword evidence="3 5" id="KW-1133">Transmembrane helix</keyword>
<evidence type="ECO:0000313" key="7">
    <source>
        <dbReference type="Proteomes" id="UP000515164"/>
    </source>
</evidence>
<dbReference type="AlphaFoldDB" id="A0A6P8NUD6"/>
<evidence type="ECO:0000256" key="2">
    <source>
        <dbReference type="ARBA" id="ARBA00022692"/>
    </source>
</evidence>
<feature type="transmembrane region" description="Helical" evidence="5">
    <location>
        <begin position="145"/>
        <end position="166"/>
    </location>
</feature>
<evidence type="ECO:0000313" key="8">
    <source>
        <dbReference type="RefSeq" id="XP_033317990.1"/>
    </source>
</evidence>
<sequence>MENNRYGGVNLILERRKLEYKNGREAIPKPDLSFMHKVSQYFVDATILMCYIGIGAVYVVFISGIIQKYFDSERILDQEYYALFLFPLCFVINTMKYLHDIAVISIFGNLLLFTAAMIGALYAVKDGIGEKWVMIGSDMYLYPKFVGTVLFSMSSPGIVSFHLYSVQKPWNYTKFSGVLNHAMMHITLLHTFIDVVGYLKWGCDSGGNFIRNHPVNDLRTISAFVMQGLSIYFIYGLQCYMPIIILLDEYIIPALNKKSIYGTSCGWNLTVRLGISLITCLLAAIIPKLDLFIAVVGAVCSSTLSTIIPVTLYILIHYNNYGTLKWKLILGLSLLIVVNIILIAEYFRSSKLVLRLKLLEPKSHKSQNM</sequence>
<comment type="subcellular location">
    <subcellularLocation>
        <location evidence="1">Membrane</location>
        <topology evidence="1">Multi-pass membrane protein</topology>
    </subcellularLocation>
</comment>
<name>A0A6P8NUD6_9HYME</name>
<dbReference type="GO" id="GO:0015179">
    <property type="term" value="F:L-amino acid transmembrane transporter activity"/>
    <property type="evidence" value="ECO:0007669"/>
    <property type="project" value="TreeGrafter"/>
</dbReference>
<dbReference type="GO" id="GO:0005774">
    <property type="term" value="C:vacuolar membrane"/>
    <property type="evidence" value="ECO:0007669"/>
    <property type="project" value="TreeGrafter"/>
</dbReference>